<dbReference type="Proteomes" id="UP001236663">
    <property type="component" value="Unassembled WGS sequence"/>
</dbReference>
<evidence type="ECO:0000313" key="2">
    <source>
        <dbReference type="EMBL" id="MDN3689646.1"/>
    </source>
</evidence>
<evidence type="ECO:0000256" key="1">
    <source>
        <dbReference type="SAM" id="Phobius"/>
    </source>
</evidence>
<feature type="transmembrane region" description="Helical" evidence="1">
    <location>
        <begin position="21"/>
        <end position="40"/>
    </location>
</feature>
<evidence type="ECO:0000313" key="3">
    <source>
        <dbReference type="Proteomes" id="UP001236663"/>
    </source>
</evidence>
<proteinExistence type="predicted"/>
<protein>
    <recommendedName>
        <fullName evidence="4">DUF748 domain-containing protein</fullName>
    </recommendedName>
</protein>
<sequence length="1450" mass="164883">MGEESLHTKQQKNRKKRWLKVVGILVFLTVFLQAGLYYGGDLLFREFIKRQVESISAGKYVVDFDKIYFSLLQRGLFVRGFSLNPTDPAIFDEQKIPYYRIDIDQLDLLGLDYSRSSGQLSVGTLRLTSPRVQSRQSASREDTTNASPLQLLENEIQKSLGESVREILVEDFYIEQANLLIENFISQKSISASNTNLYVKNIHVGGTHPDDLPFGLEGFRLDFDDFDIVLSDSIHRVTSEKVLVSSLEKQISAQTLQVVPDLERAADVYYEIALEQLVLEDADIMEMFRTAEVKVGSLNLEGPDFVLYTDRATLENERRTTDLYELIRDVLTSISIQDLTINQGHFLQRGVSQPNQNRIEAEDIRFSMEEVYIGQDEALKENSFFYAKDATLEIDRARIALADEIHWVTGRQIYLSSYDDRVTINEVEINPLVNEDSLSDISLFEIKVPQLEFANANLRKVYNEKIIDIGELMIRSPDVVIKDILGNSERSEGSTQLASLRQLTQGFLNGVYIQRLEMVEGSLVLDNHLRLRQDSLSFGKIDFVLENFQLDAQQLTDSSSRIFLAENLQLEIEDYALKLSDNLHLFSADKILIDTKKEELMINGFRLQPHSPEEVLQLLERYGRTTVLDITIPEFLATGVDINQAYFQEKLFINHIDIPSPIIQWTKYIPSGEEEQDQLERGDILNLITNYFEVVSIDSLSISEGSFVYDNFANERFRSFAENDIEVNIRNFYLDENVDPAENQTLFAEEVDVNLKNYLFNIANGKYSIVAERITFNSATEEINTFNVRLNPNRYLDSKVSIAATIPELSFRGVDLEAFLFDNTLSLSELKLTDAGVKLSINRDYGEADSEEEPEEEKLAGRKLPKRIDVIRIDSILTSNASFNVAYYQEGKDLDLIKTGINLSIASFLLDSARLSEGDIASFFSNVSLEVDDFSLALKDSIHTLTFSKIGFDSREEEILVENLRVEPGQIVGIKGVPVVRANVPRVTINTRSLQSFQRTGRLDVSLLQFSDPDVSIYLDEEETLTLLQPEREKEVVQKILESLLIRDFNLAGGKLALINKADTTKVTAFENLSLILSDLNFDFTQNQPITSEFFFSNDFQFELKDYQLDLPDSLNRLLIGQVLISSNQLVLNDISFFPKSGRYAYTRQVGKQTDVAELYIPQVVVDGLDAGVFIAEEKLVARSMTVYSPHVEIFRDKRIPEDTTVVKPMPQQVMDAMSMVMVLDTLVVKDGRLRYREFPEEGMVPGEINFSRMEGLMYPFSLGKKDGTREEAIVKASFLINNAADIDVSLSMKFEPPYPIAVEASVGSFELAVINSILESNAFVTVERGKIREGEWKFTADQEHAIGEMTLKYNDLKVRLLDERTLKRAGGRKGILTFVINALALRKNNPRPLFNRLVSSPIYIERTPYKFVFNYLWKATFSGLMGSSGLIQPRIPAKEEEEEDLENEE</sequence>
<keyword evidence="1" id="KW-0472">Membrane</keyword>
<keyword evidence="3" id="KW-1185">Reference proteome</keyword>
<keyword evidence="1" id="KW-1133">Transmembrane helix</keyword>
<organism evidence="2 3">
    <name type="scientific">Cyclobacterium jeungdonense</name>
    <dbReference type="NCBI Taxonomy" id="708087"/>
    <lineage>
        <taxon>Bacteria</taxon>
        <taxon>Pseudomonadati</taxon>
        <taxon>Bacteroidota</taxon>
        <taxon>Cytophagia</taxon>
        <taxon>Cytophagales</taxon>
        <taxon>Cyclobacteriaceae</taxon>
        <taxon>Cyclobacterium</taxon>
    </lineage>
</organism>
<dbReference type="EMBL" id="JAUFQS010000041">
    <property type="protein sequence ID" value="MDN3689646.1"/>
    <property type="molecule type" value="Genomic_DNA"/>
</dbReference>
<gene>
    <name evidence="2" type="ORF">QWZ15_17610</name>
</gene>
<keyword evidence="1" id="KW-0812">Transmembrane</keyword>
<name>A0ABT8CB89_9BACT</name>
<reference evidence="3" key="1">
    <citation type="journal article" date="2019" name="Int. J. Syst. Evol. Microbiol.">
        <title>The Global Catalogue of Microorganisms (GCM) 10K type strain sequencing project: providing services to taxonomists for standard genome sequencing and annotation.</title>
        <authorList>
            <consortium name="The Broad Institute Genomics Platform"/>
            <consortium name="The Broad Institute Genome Sequencing Center for Infectious Disease"/>
            <person name="Wu L."/>
            <person name="Ma J."/>
        </authorList>
    </citation>
    <scope>NUCLEOTIDE SEQUENCE [LARGE SCALE GENOMIC DNA]</scope>
    <source>
        <strain evidence="3">CECT 7706</strain>
    </source>
</reference>
<dbReference type="RefSeq" id="WP_163385384.1">
    <property type="nucleotide sequence ID" value="NZ_JAUFQS010000041.1"/>
</dbReference>
<accession>A0ABT8CB89</accession>
<evidence type="ECO:0008006" key="4">
    <source>
        <dbReference type="Google" id="ProtNLM"/>
    </source>
</evidence>
<comment type="caution">
    <text evidence="2">The sequence shown here is derived from an EMBL/GenBank/DDBJ whole genome shotgun (WGS) entry which is preliminary data.</text>
</comment>